<comment type="caution">
    <text evidence="8">The sequence shown here is derived from an EMBL/GenBank/DDBJ whole genome shotgun (WGS) entry which is preliminary data.</text>
</comment>
<dbReference type="InterPro" id="IPR003400">
    <property type="entry name" value="ExbD"/>
</dbReference>
<keyword evidence="7" id="KW-0813">Transport</keyword>
<keyword evidence="5" id="KW-1133">Transmembrane helix</keyword>
<dbReference type="EMBL" id="JACDQQ010001601">
    <property type="protein sequence ID" value="MBA0086626.1"/>
    <property type="molecule type" value="Genomic_DNA"/>
</dbReference>
<keyword evidence="3" id="KW-1003">Cell membrane</keyword>
<evidence type="ECO:0000256" key="5">
    <source>
        <dbReference type="ARBA" id="ARBA00022989"/>
    </source>
</evidence>
<dbReference type="GO" id="GO:0015031">
    <property type="term" value="P:protein transport"/>
    <property type="evidence" value="ECO:0007669"/>
    <property type="project" value="UniProtKB-KW"/>
</dbReference>
<organism evidence="8 9">
    <name type="scientific">Candidatus Acidiferrum panamense</name>
    <dbReference type="NCBI Taxonomy" id="2741543"/>
    <lineage>
        <taxon>Bacteria</taxon>
        <taxon>Pseudomonadati</taxon>
        <taxon>Acidobacteriota</taxon>
        <taxon>Terriglobia</taxon>
        <taxon>Candidatus Acidiferrales</taxon>
        <taxon>Candidatus Acidiferrum</taxon>
    </lineage>
</organism>
<dbReference type="AlphaFoldDB" id="A0A7V8SY71"/>
<keyword evidence="9" id="KW-1185">Reference proteome</keyword>
<reference evidence="8" key="1">
    <citation type="submission" date="2020-06" db="EMBL/GenBank/DDBJ databases">
        <title>Legume-microbial interactions unlock mineral nutrients during tropical forest succession.</title>
        <authorList>
            <person name="Epihov D.Z."/>
        </authorList>
    </citation>
    <scope>NUCLEOTIDE SEQUENCE [LARGE SCALE GENOMIC DNA]</scope>
    <source>
        <strain evidence="8">Pan2503</strain>
    </source>
</reference>
<keyword evidence="6" id="KW-0472">Membrane</keyword>
<keyword evidence="7" id="KW-0653">Protein transport</keyword>
<comment type="similarity">
    <text evidence="2 7">Belongs to the ExbD/TolR family.</text>
</comment>
<accession>A0A7V8SY71</accession>
<dbReference type="GO" id="GO:0005886">
    <property type="term" value="C:plasma membrane"/>
    <property type="evidence" value="ECO:0007669"/>
    <property type="project" value="UniProtKB-SubCell"/>
</dbReference>
<name>A0A7V8SY71_9BACT</name>
<dbReference type="Pfam" id="PF02472">
    <property type="entry name" value="ExbD"/>
    <property type="match status" value="1"/>
</dbReference>
<feature type="non-terminal residue" evidence="8">
    <location>
        <position position="1"/>
    </location>
</feature>
<evidence type="ECO:0000256" key="1">
    <source>
        <dbReference type="ARBA" id="ARBA00004162"/>
    </source>
</evidence>
<dbReference type="GO" id="GO:0022857">
    <property type="term" value="F:transmembrane transporter activity"/>
    <property type="evidence" value="ECO:0007669"/>
    <property type="project" value="InterPro"/>
</dbReference>
<sequence length="85" mass="9434">VELENKTVVVQVEMNGKLKINQEDTTWDGLGPRMETIFKERAEKIAFVKGDNDVLFMDVARAIDIMRGAGIDKIGLITAKLEAGQ</sequence>
<dbReference type="Proteomes" id="UP000567293">
    <property type="component" value="Unassembled WGS sequence"/>
</dbReference>
<evidence type="ECO:0000256" key="3">
    <source>
        <dbReference type="ARBA" id="ARBA00022475"/>
    </source>
</evidence>
<evidence type="ECO:0000313" key="8">
    <source>
        <dbReference type="EMBL" id="MBA0086626.1"/>
    </source>
</evidence>
<evidence type="ECO:0000256" key="2">
    <source>
        <dbReference type="ARBA" id="ARBA00005811"/>
    </source>
</evidence>
<evidence type="ECO:0000256" key="4">
    <source>
        <dbReference type="ARBA" id="ARBA00022692"/>
    </source>
</evidence>
<proteinExistence type="inferred from homology"/>
<gene>
    <name evidence="8" type="ORF">HRJ53_16720</name>
</gene>
<evidence type="ECO:0000256" key="6">
    <source>
        <dbReference type="ARBA" id="ARBA00023136"/>
    </source>
</evidence>
<evidence type="ECO:0000313" key="9">
    <source>
        <dbReference type="Proteomes" id="UP000567293"/>
    </source>
</evidence>
<evidence type="ECO:0000256" key="7">
    <source>
        <dbReference type="RuleBase" id="RU003879"/>
    </source>
</evidence>
<keyword evidence="4 7" id="KW-0812">Transmembrane</keyword>
<dbReference type="Gene3D" id="3.30.420.270">
    <property type="match status" value="1"/>
</dbReference>
<comment type="subcellular location">
    <subcellularLocation>
        <location evidence="1">Cell membrane</location>
        <topology evidence="1">Single-pass membrane protein</topology>
    </subcellularLocation>
    <subcellularLocation>
        <location evidence="7">Cell membrane</location>
        <topology evidence="7">Single-pass type II membrane protein</topology>
    </subcellularLocation>
</comment>
<protein>
    <submittedName>
        <fullName evidence="8">Biopolymer transporter ExbD</fullName>
    </submittedName>
</protein>